<feature type="compositionally biased region" description="Basic and acidic residues" evidence="1">
    <location>
        <begin position="387"/>
        <end position="409"/>
    </location>
</feature>
<evidence type="ECO:0000313" key="3">
    <source>
        <dbReference type="EMBL" id="TKW55306.1"/>
    </source>
</evidence>
<protein>
    <submittedName>
        <fullName evidence="3">Cyclin-dependent kinase E-1</fullName>
    </submittedName>
</protein>
<dbReference type="PANTHER" id="PTHR24359">
    <property type="entry name" value="SERINE/THREONINE-PROTEIN KINASE SBK1"/>
    <property type="match status" value="1"/>
</dbReference>
<keyword evidence="3" id="KW-0808">Transferase</keyword>
<feature type="region of interest" description="Disordered" evidence="1">
    <location>
        <begin position="547"/>
        <end position="570"/>
    </location>
</feature>
<dbReference type="Pfam" id="PF00069">
    <property type="entry name" value="Pkinase"/>
    <property type="match status" value="1"/>
</dbReference>
<proteinExistence type="predicted"/>
<dbReference type="STRING" id="1306861.A0A4V6Y9H5"/>
<gene>
    <name evidence="3" type="primary">CDKE-1</name>
    <name evidence="3" type="ORF">CTA1_12784</name>
</gene>
<comment type="caution">
    <text evidence="3">The sequence shown here is derived from an EMBL/GenBank/DDBJ whole genome shotgun (WGS) entry which is preliminary data.</text>
</comment>
<feature type="compositionally biased region" description="Polar residues" evidence="1">
    <location>
        <begin position="135"/>
        <end position="148"/>
    </location>
</feature>
<dbReference type="Gene3D" id="1.10.510.10">
    <property type="entry name" value="Transferase(Phosphotransferase) domain 1"/>
    <property type="match status" value="2"/>
</dbReference>
<feature type="compositionally biased region" description="Polar residues" evidence="1">
    <location>
        <begin position="160"/>
        <end position="174"/>
    </location>
</feature>
<organism evidence="3 4">
    <name type="scientific">Colletotrichum tanaceti</name>
    <dbReference type="NCBI Taxonomy" id="1306861"/>
    <lineage>
        <taxon>Eukaryota</taxon>
        <taxon>Fungi</taxon>
        <taxon>Dikarya</taxon>
        <taxon>Ascomycota</taxon>
        <taxon>Pezizomycotina</taxon>
        <taxon>Sordariomycetes</taxon>
        <taxon>Hypocreomycetidae</taxon>
        <taxon>Glomerellales</taxon>
        <taxon>Glomerellaceae</taxon>
        <taxon>Colletotrichum</taxon>
        <taxon>Colletotrichum destructivum species complex</taxon>
    </lineage>
</organism>
<name>A0A4V6Y9H5_9PEZI</name>
<feature type="region of interest" description="Disordered" evidence="1">
    <location>
        <begin position="387"/>
        <end position="411"/>
    </location>
</feature>
<feature type="region of interest" description="Disordered" evidence="1">
    <location>
        <begin position="1"/>
        <end position="61"/>
    </location>
</feature>
<sequence>MSGTVTDSDSAGNITGDQSIIDTTTPPSTPPLQSLEPELGSASPGQRCLSSPQTWPKDYRTTASFETRKQVIEEPDEALIIVTQQFKARSTSPTIHYPDTPVFGIRDASKANDFALQDADQRLSPEPAITIVSDGGNQQYQKTKTQRPVHQDKPGDTRPTLGSSTPISNISVSPSGLFPRRTTPCSEAKYGLQIALQGAKQRMEDPMNNGRQKYFLPKKQLEGIINEESVARELAERRQCSNVGDARLRKLARATCADQEVDLGGGKKRIRSFRSVFAILVLIDRSDSIELFMEEDVSDLDLPLRIRDDDPETPGWLRLYRRSSDGSPHDLPLLCSSQWSPGQKRHFSEQQWIVLAPFFSLSAYNHVNHYPLKDEHLVPFVKGPCRRPDDPERSFDNDNGEPRDQKAEEGGTSQVYVVWMHPEHHGFRRDNRHNLDPDRGFAVKRLNRKDRSQFDQEVEMLQKFAGDGFHPHVVSVLATYEQFGTFHLIFNRADGDLFHYWKVLCRTPVFNYDTVLWASKQLAGLASGLLRFHKHFTYPKNFSMKPAGAARNDHSGASVHPVLEPSDRDRVRLSHKPSQPIWLYEEGIHHTHQLERFGRHGDLKPENILLFPDVGDDPRGILKITDFGQAELHSATSKTYHRSKGFDTLTYRPPEIDTPPQFIRQSSDIWLLGCIFLEFLTWMLGGAEYLEEFTNRRKAFDPYVFCMKSDIFWERVPLEGLGHVGTRLKPAVSKHIEELRYHQNCSPYVQDVLDLIADMLVIEPSDKFDNQARRKTCGEVKACLESLFEKCKEPTAGVSYAIGVPNE</sequence>
<evidence type="ECO:0000256" key="1">
    <source>
        <dbReference type="SAM" id="MobiDB-lite"/>
    </source>
</evidence>
<feature type="compositionally biased region" description="Polar residues" evidence="1">
    <location>
        <begin position="1"/>
        <end position="22"/>
    </location>
</feature>
<dbReference type="EMBL" id="PJEX01000103">
    <property type="protein sequence ID" value="TKW55306.1"/>
    <property type="molecule type" value="Genomic_DNA"/>
</dbReference>
<dbReference type="SUPFAM" id="SSF56112">
    <property type="entry name" value="Protein kinase-like (PK-like)"/>
    <property type="match status" value="2"/>
</dbReference>
<accession>A0A4V6Y9H5</accession>
<keyword evidence="3" id="KW-0418">Kinase</keyword>
<reference evidence="3 4" key="1">
    <citation type="journal article" date="2019" name="PLoS ONE">
        <title>Comparative genome analysis indicates high evolutionary potential of pathogenicity genes in Colletotrichum tanaceti.</title>
        <authorList>
            <person name="Lelwala R.V."/>
            <person name="Korhonen P.K."/>
            <person name="Young N.D."/>
            <person name="Scott J.B."/>
            <person name="Ades P.A."/>
            <person name="Gasser R.B."/>
            <person name="Taylor P.W.J."/>
        </authorList>
    </citation>
    <scope>NUCLEOTIDE SEQUENCE [LARGE SCALE GENOMIC DNA]</scope>
    <source>
        <strain evidence="3">BRIP57314</strain>
    </source>
</reference>
<dbReference type="GO" id="GO:0004674">
    <property type="term" value="F:protein serine/threonine kinase activity"/>
    <property type="evidence" value="ECO:0007669"/>
    <property type="project" value="TreeGrafter"/>
</dbReference>
<dbReference type="PANTHER" id="PTHR24359:SF37">
    <property type="entry name" value="PROTEIN KINASE DOMAIN-CONTAINING PROTEIN"/>
    <property type="match status" value="1"/>
</dbReference>
<dbReference type="AlphaFoldDB" id="A0A4V6Y9H5"/>
<evidence type="ECO:0000313" key="4">
    <source>
        <dbReference type="Proteomes" id="UP000310108"/>
    </source>
</evidence>
<keyword evidence="4" id="KW-1185">Reference proteome</keyword>
<dbReference type="InterPro" id="IPR011009">
    <property type="entry name" value="Kinase-like_dom_sf"/>
</dbReference>
<dbReference type="InterPro" id="IPR000719">
    <property type="entry name" value="Prot_kinase_dom"/>
</dbReference>
<dbReference type="Proteomes" id="UP000310108">
    <property type="component" value="Unassembled WGS sequence"/>
</dbReference>
<feature type="region of interest" description="Disordered" evidence="1">
    <location>
        <begin position="131"/>
        <end position="178"/>
    </location>
</feature>
<dbReference type="PROSITE" id="PS50011">
    <property type="entry name" value="PROTEIN_KINASE_DOM"/>
    <property type="match status" value="1"/>
</dbReference>
<dbReference type="SMART" id="SM00220">
    <property type="entry name" value="S_TKc"/>
    <property type="match status" value="1"/>
</dbReference>
<dbReference type="GO" id="GO:0005524">
    <property type="term" value="F:ATP binding"/>
    <property type="evidence" value="ECO:0007669"/>
    <property type="project" value="InterPro"/>
</dbReference>
<feature type="domain" description="Protein kinase" evidence="2">
    <location>
        <begin position="401"/>
        <end position="788"/>
    </location>
</feature>
<evidence type="ECO:0000259" key="2">
    <source>
        <dbReference type="PROSITE" id="PS50011"/>
    </source>
</evidence>